<dbReference type="PANTHER" id="PTHR38480:SF1">
    <property type="entry name" value="SLR0254 PROTEIN"/>
    <property type="match status" value="1"/>
</dbReference>
<accession>A0A7C9TPY1</accession>
<evidence type="ECO:0000256" key="2">
    <source>
        <dbReference type="ARBA" id="ARBA00022692"/>
    </source>
</evidence>
<keyword evidence="8" id="KW-1185">Reference proteome</keyword>
<comment type="caution">
    <text evidence="7">The sequence shown here is derived from an EMBL/GenBank/DDBJ whole genome shotgun (WGS) entry which is preliminary data.</text>
</comment>
<dbReference type="GO" id="GO:0016020">
    <property type="term" value="C:membrane"/>
    <property type="evidence" value="ECO:0007669"/>
    <property type="project" value="UniProtKB-SubCell"/>
</dbReference>
<feature type="transmembrane region" description="Helical" evidence="5">
    <location>
        <begin position="33"/>
        <end position="60"/>
    </location>
</feature>
<proteinExistence type="predicted"/>
<keyword evidence="2 5" id="KW-0812">Transmembrane</keyword>
<dbReference type="AlphaFoldDB" id="A0A7C9TPY1"/>
<evidence type="ECO:0000313" key="8">
    <source>
        <dbReference type="Proteomes" id="UP000479756"/>
    </source>
</evidence>
<name>A0A7C9TPY1_9MICO</name>
<comment type="subcellular location">
    <subcellularLocation>
        <location evidence="1">Membrane</location>
        <topology evidence="1">Multi-pass membrane protein</topology>
    </subcellularLocation>
</comment>
<keyword evidence="3 5" id="KW-1133">Transmembrane helix</keyword>
<evidence type="ECO:0000313" key="7">
    <source>
        <dbReference type="EMBL" id="NEM90835.1"/>
    </source>
</evidence>
<dbReference type="InterPro" id="IPR010432">
    <property type="entry name" value="RDD"/>
</dbReference>
<gene>
    <name evidence="7" type="ORF">G3T37_05650</name>
</gene>
<keyword evidence="4 5" id="KW-0472">Membrane</keyword>
<evidence type="ECO:0000256" key="5">
    <source>
        <dbReference type="SAM" id="Phobius"/>
    </source>
</evidence>
<dbReference type="Proteomes" id="UP000479756">
    <property type="component" value="Unassembled WGS sequence"/>
</dbReference>
<evidence type="ECO:0000259" key="6">
    <source>
        <dbReference type="Pfam" id="PF06271"/>
    </source>
</evidence>
<protein>
    <submittedName>
        <fullName evidence="7">RDD family protein</fullName>
    </submittedName>
</protein>
<dbReference type="EMBL" id="JAAGWZ010000001">
    <property type="protein sequence ID" value="NEM90835.1"/>
    <property type="molecule type" value="Genomic_DNA"/>
</dbReference>
<feature type="transmembrane region" description="Helical" evidence="5">
    <location>
        <begin position="124"/>
        <end position="149"/>
    </location>
</feature>
<feature type="transmembrane region" description="Helical" evidence="5">
    <location>
        <begin position="72"/>
        <end position="93"/>
    </location>
</feature>
<dbReference type="Pfam" id="PF06271">
    <property type="entry name" value="RDD"/>
    <property type="match status" value="1"/>
</dbReference>
<evidence type="ECO:0000256" key="1">
    <source>
        <dbReference type="ARBA" id="ARBA00004141"/>
    </source>
</evidence>
<evidence type="ECO:0000256" key="3">
    <source>
        <dbReference type="ARBA" id="ARBA00022989"/>
    </source>
</evidence>
<organism evidence="7 8">
    <name type="scientific">Galbitalea soli</name>
    <dbReference type="NCBI Taxonomy" id="1268042"/>
    <lineage>
        <taxon>Bacteria</taxon>
        <taxon>Bacillati</taxon>
        <taxon>Actinomycetota</taxon>
        <taxon>Actinomycetes</taxon>
        <taxon>Micrococcales</taxon>
        <taxon>Microbacteriaceae</taxon>
        <taxon>Galbitalea</taxon>
    </lineage>
</organism>
<feature type="domain" description="RDD" evidence="6">
    <location>
        <begin position="40"/>
        <end position="162"/>
    </location>
</feature>
<reference evidence="7 8" key="1">
    <citation type="journal article" date="2014" name="Int. J. Syst. Evol. Microbiol.">
        <title>Description of Galbitalea soli gen. nov., sp. nov., and Frondihabitans sucicola sp. nov.</title>
        <authorList>
            <person name="Kim S.J."/>
            <person name="Lim J.M."/>
            <person name="Ahn J.H."/>
            <person name="Weon H.Y."/>
            <person name="Hamada M."/>
            <person name="Suzuki K."/>
            <person name="Ahn T.Y."/>
            <person name="Kwon S.W."/>
        </authorList>
    </citation>
    <scope>NUCLEOTIDE SEQUENCE [LARGE SCALE GENOMIC DNA]</scope>
    <source>
        <strain evidence="7 8">NBRC 108727</strain>
    </source>
</reference>
<dbReference type="PANTHER" id="PTHR38480">
    <property type="entry name" value="SLR0254 PROTEIN"/>
    <property type="match status" value="1"/>
</dbReference>
<dbReference type="RefSeq" id="WP_163472439.1">
    <property type="nucleotide sequence ID" value="NZ_JAAGWZ010000001.1"/>
</dbReference>
<evidence type="ECO:0000256" key="4">
    <source>
        <dbReference type="ARBA" id="ARBA00023136"/>
    </source>
</evidence>
<sequence length="286" mass="30128">MASGPAGSETAQHDDDVVVTGEAVALDLRPTPFVLAAAGAIIDVLLYLIGGLALVFLVLVPVSRGPLGQDSAASSAITLGLTVLVLVVAPIAVETLSHGKSLGRLAVGARIVRDDGGAIGFRHAAIRGLVAVLDFYLTLGGFAAIVGLLNGRSKRLGDILAGTYSQYERALGQPAPVYGVPLQLQEWAATADVARMPDRLGRRIAQFLRQAPKMTPATRVRLARQLAVEASPWVSPLPDSDPELFVAAVGAIRRDREFSALQLERRRLDTLDPTLSGLPHGFPDRG</sequence>